<dbReference type="EMBL" id="PJQY01000844">
    <property type="protein sequence ID" value="PQQ07582.1"/>
    <property type="molecule type" value="Genomic_DNA"/>
</dbReference>
<dbReference type="Proteomes" id="UP000250321">
    <property type="component" value="Unassembled WGS sequence"/>
</dbReference>
<dbReference type="Gene3D" id="3.40.50.300">
    <property type="entry name" value="P-loop containing nucleotide triphosphate hydrolases"/>
    <property type="match status" value="1"/>
</dbReference>
<proteinExistence type="predicted"/>
<feature type="region of interest" description="Disordered" evidence="1">
    <location>
        <begin position="71"/>
        <end position="101"/>
    </location>
</feature>
<dbReference type="STRING" id="2094558.A0A314YIZ1"/>
<accession>A0A314YIZ1</accession>
<dbReference type="AlphaFoldDB" id="A0A314YIZ1"/>
<organism evidence="2 3">
    <name type="scientific">Prunus yedoensis var. nudiflora</name>
    <dbReference type="NCBI Taxonomy" id="2094558"/>
    <lineage>
        <taxon>Eukaryota</taxon>
        <taxon>Viridiplantae</taxon>
        <taxon>Streptophyta</taxon>
        <taxon>Embryophyta</taxon>
        <taxon>Tracheophyta</taxon>
        <taxon>Spermatophyta</taxon>
        <taxon>Magnoliopsida</taxon>
        <taxon>eudicotyledons</taxon>
        <taxon>Gunneridae</taxon>
        <taxon>Pentapetalae</taxon>
        <taxon>rosids</taxon>
        <taxon>fabids</taxon>
        <taxon>Rosales</taxon>
        <taxon>Rosaceae</taxon>
        <taxon>Amygdaloideae</taxon>
        <taxon>Amygdaleae</taxon>
        <taxon>Prunus</taxon>
    </lineage>
</organism>
<gene>
    <name evidence="2" type="ORF">Pyn_20175</name>
</gene>
<evidence type="ECO:0000256" key="1">
    <source>
        <dbReference type="SAM" id="MobiDB-lite"/>
    </source>
</evidence>
<evidence type="ECO:0000313" key="3">
    <source>
        <dbReference type="Proteomes" id="UP000250321"/>
    </source>
</evidence>
<feature type="compositionally biased region" description="Basic and acidic residues" evidence="1">
    <location>
        <begin position="79"/>
        <end position="89"/>
    </location>
</feature>
<comment type="caution">
    <text evidence="2">The sequence shown here is derived from an EMBL/GenBank/DDBJ whole genome shotgun (WGS) entry which is preliminary data.</text>
</comment>
<sequence length="101" mass="11293">MEVELEIQTTIEAPATPEPPAILKEVIQPVTLKFEEVIYKIKPKNSTKNEEKVILNGVSGLVQPGEILAMLGPSGSARPLRERKNDSPNRTRRPAWRSHNL</sequence>
<evidence type="ECO:0000313" key="2">
    <source>
        <dbReference type="EMBL" id="PQQ07582.1"/>
    </source>
</evidence>
<keyword evidence="3" id="KW-1185">Reference proteome</keyword>
<dbReference type="OrthoDB" id="1931512at2759"/>
<protein>
    <submittedName>
        <fullName evidence="2">ABC transporter G family member 9</fullName>
    </submittedName>
</protein>
<feature type="compositionally biased region" description="Basic residues" evidence="1">
    <location>
        <begin position="90"/>
        <end position="101"/>
    </location>
</feature>
<reference evidence="2 3" key="1">
    <citation type="submission" date="2018-02" db="EMBL/GenBank/DDBJ databases">
        <title>Draft genome of wild Prunus yedoensis var. nudiflora.</title>
        <authorList>
            <person name="Baek S."/>
            <person name="Kim J.-H."/>
            <person name="Choi K."/>
            <person name="Kim G.-B."/>
            <person name="Cho A."/>
            <person name="Jang H."/>
            <person name="Shin C.-H."/>
            <person name="Yu H.-J."/>
            <person name="Mun J.-H."/>
        </authorList>
    </citation>
    <scope>NUCLEOTIDE SEQUENCE [LARGE SCALE GENOMIC DNA]</scope>
    <source>
        <strain evidence="3">cv. Jeju island</strain>
        <tissue evidence="2">Leaf</tissue>
    </source>
</reference>
<name>A0A314YIZ1_PRUYE</name>
<dbReference type="InterPro" id="IPR027417">
    <property type="entry name" value="P-loop_NTPase"/>
</dbReference>